<evidence type="ECO:0000313" key="2">
    <source>
        <dbReference type="Proteomes" id="UP000242662"/>
    </source>
</evidence>
<dbReference type="PANTHER" id="PTHR35586">
    <property type="entry name" value="SLL1691 PROTEIN"/>
    <property type="match status" value="1"/>
</dbReference>
<sequence length="291" mass="34246">MPPQHPPHDQLFRQLLEYFFADFMQAFFPDITENIDLHALEPISTDAWFSGEQKAPQRPDFVVKTRLKSEDVVILVHVESQSSYDPKFHQRMSGYYARLLDRYQCPILPIAIFSYRTPDKEPETEVIHTINGKTYFAFTYETLFLKKLSWRNFIETKNPAAAALLALMGYTEEEKVACKKAFLRLLLKLKLKEEHRDHVVKFFDSYLTLNEKEESTLRKEINQLHPEESVMIDDFMNSYEQWGWKKGREEGIIETAKRMIGEGVEITFIAKVTQLPLEKVRELKKEVETED</sequence>
<gene>
    <name evidence="1" type="ORF">SAMN05421737_10152</name>
</gene>
<dbReference type="Proteomes" id="UP000242662">
    <property type="component" value="Unassembled WGS sequence"/>
</dbReference>
<reference evidence="2" key="1">
    <citation type="submission" date="2016-09" db="EMBL/GenBank/DDBJ databases">
        <authorList>
            <person name="Varghese N."/>
            <person name="Submissions S."/>
        </authorList>
    </citation>
    <scope>NUCLEOTIDE SEQUENCE [LARGE SCALE GENOMIC DNA]</scope>
    <source>
        <strain evidence="2">25nlg</strain>
    </source>
</reference>
<accession>A0A1G6GHT5</accession>
<dbReference type="PANTHER" id="PTHR35586:SF1">
    <property type="entry name" value="SLL1691 PROTEIN"/>
    <property type="match status" value="1"/>
</dbReference>
<keyword evidence="2" id="KW-1185">Reference proteome</keyword>
<name>A0A1G6GHT5_9BACI</name>
<dbReference type="RefSeq" id="WP_090774312.1">
    <property type="nucleotide sequence ID" value="NZ_FMYM01000001.1"/>
</dbReference>
<dbReference type="STRING" id="1464122.SAMN05421737_10152"/>
<dbReference type="EMBL" id="FMYM01000001">
    <property type="protein sequence ID" value="SDB81315.1"/>
    <property type="molecule type" value="Genomic_DNA"/>
</dbReference>
<protein>
    <submittedName>
        <fullName evidence="1">Uncharacterized protein</fullName>
    </submittedName>
</protein>
<organism evidence="1 2">
    <name type="scientific">Shouchella lonarensis</name>
    <dbReference type="NCBI Taxonomy" id="1464122"/>
    <lineage>
        <taxon>Bacteria</taxon>
        <taxon>Bacillati</taxon>
        <taxon>Bacillota</taxon>
        <taxon>Bacilli</taxon>
        <taxon>Bacillales</taxon>
        <taxon>Bacillaceae</taxon>
        <taxon>Shouchella</taxon>
    </lineage>
</organism>
<proteinExistence type="predicted"/>
<dbReference type="AlphaFoldDB" id="A0A1G6GHT5"/>
<evidence type="ECO:0000313" key="1">
    <source>
        <dbReference type="EMBL" id="SDB81315.1"/>
    </source>
</evidence>